<accession>E0QQ15</accession>
<evidence type="ECO:0000313" key="2">
    <source>
        <dbReference type="EMBL" id="EFM46395.1"/>
    </source>
</evidence>
<keyword evidence="1" id="KW-0472">Membrane</keyword>
<evidence type="ECO:0000313" key="3">
    <source>
        <dbReference type="Proteomes" id="UP000003045"/>
    </source>
</evidence>
<keyword evidence="3" id="KW-1185">Reference proteome</keyword>
<dbReference type="AlphaFoldDB" id="E0QQ15"/>
<feature type="transmembrane region" description="Helical" evidence="1">
    <location>
        <begin position="7"/>
        <end position="32"/>
    </location>
</feature>
<name>E0QQ15_9ACTO</name>
<reference evidence="2" key="1">
    <citation type="submission" date="2010-08" db="EMBL/GenBank/DDBJ databases">
        <authorList>
            <person name="Muzny D."/>
            <person name="Qin X."/>
            <person name="Deng J."/>
            <person name="Jiang H."/>
            <person name="Liu Y."/>
            <person name="Qu J."/>
            <person name="Song X.-Z."/>
            <person name="Zhang L."/>
            <person name="Thornton R."/>
            <person name="Coyle M."/>
            <person name="Francisco L."/>
            <person name="Jackson L."/>
            <person name="Javaid M."/>
            <person name="Korchina V."/>
            <person name="Kovar C."/>
            <person name="Mata R."/>
            <person name="Mathew T."/>
            <person name="Ngo R."/>
            <person name="Nguyen L."/>
            <person name="Nguyen N."/>
            <person name="Okwuonu G."/>
            <person name="Ongeri F."/>
            <person name="Pham C."/>
            <person name="Simmons D."/>
            <person name="Wilczek-Boney K."/>
            <person name="Hale W."/>
            <person name="Jakkamsetti A."/>
            <person name="Pham P."/>
            <person name="Ruth R."/>
            <person name="San Lucas F."/>
            <person name="Warren J."/>
            <person name="Zhang J."/>
            <person name="Zhao Z."/>
            <person name="Zhou C."/>
            <person name="Zhu D."/>
            <person name="Lee S."/>
            <person name="Bess C."/>
            <person name="Blankenburg K."/>
            <person name="Forbes L."/>
            <person name="Fu Q."/>
            <person name="Gubbala S."/>
            <person name="Hirani K."/>
            <person name="Jayaseelan J.C."/>
            <person name="Lara F."/>
            <person name="Munidasa M."/>
            <person name="Palculict T."/>
            <person name="Patil S."/>
            <person name="Pu L.-L."/>
            <person name="Saada N."/>
            <person name="Tang L."/>
            <person name="Weissenberger G."/>
            <person name="Zhu Y."/>
            <person name="Hemphill L."/>
            <person name="Shang Y."/>
            <person name="Youmans B."/>
            <person name="Ayvaz T."/>
            <person name="Ross M."/>
            <person name="Santibanez J."/>
            <person name="Aqrawi P."/>
            <person name="Gross S."/>
            <person name="Joshi V."/>
            <person name="Fowler G."/>
            <person name="Nazareth L."/>
            <person name="Reid J."/>
            <person name="Worley K."/>
            <person name="Petrosino J."/>
            <person name="Highlander S."/>
            <person name="Gibbs R."/>
        </authorList>
    </citation>
    <scope>NUCLEOTIDE SEQUENCE [LARGE SCALE GENOMIC DNA]</scope>
    <source>
        <strain evidence="2">ATCC 35239</strain>
    </source>
</reference>
<organism evidence="2 3">
    <name type="scientific">Mobiluncus mulieris ATCC 35239</name>
    <dbReference type="NCBI Taxonomy" id="871571"/>
    <lineage>
        <taxon>Bacteria</taxon>
        <taxon>Bacillati</taxon>
        <taxon>Actinomycetota</taxon>
        <taxon>Actinomycetes</taxon>
        <taxon>Actinomycetales</taxon>
        <taxon>Actinomycetaceae</taxon>
        <taxon>Mobiluncus</taxon>
    </lineage>
</organism>
<protein>
    <submittedName>
        <fullName evidence="2">Uncharacterized protein</fullName>
    </submittedName>
</protein>
<sequence length="149" mass="14818">MPGAGELLGLGVGLVLGVGVGVVVSVGFGAGVEPPPELPPLPEELLPPLNPLYPPLEPLLLVEGLSLSFLSLFLSGVGVVSPLICFTASGDTAPVPPIIVVAVSDLLASSQALVVEGRAWGWVKSIGVPFKPAAAEAAKASGKSTPVAI</sequence>
<evidence type="ECO:0000256" key="1">
    <source>
        <dbReference type="SAM" id="Phobius"/>
    </source>
</evidence>
<keyword evidence="1" id="KW-1133">Transmembrane helix</keyword>
<comment type="caution">
    <text evidence="2">The sequence shown here is derived from an EMBL/GenBank/DDBJ whole genome shotgun (WGS) entry which is preliminary data.</text>
</comment>
<keyword evidence="1" id="KW-0812">Transmembrane</keyword>
<dbReference type="Proteomes" id="UP000003045">
    <property type="component" value="Unassembled WGS sequence"/>
</dbReference>
<proteinExistence type="predicted"/>
<gene>
    <name evidence="2" type="ORF">HMPREF0580_0942</name>
</gene>
<feature type="transmembrane region" description="Helical" evidence="1">
    <location>
        <begin position="59"/>
        <end position="80"/>
    </location>
</feature>
<dbReference type="EMBL" id="AEET01000024">
    <property type="protein sequence ID" value="EFM46395.1"/>
    <property type="molecule type" value="Genomic_DNA"/>
</dbReference>
<dbReference type="HOGENOM" id="CLU_1747565_0_0_11"/>